<protein>
    <submittedName>
        <fullName evidence="2">Putative redox-active protein (C_GCAxxG_C_C)</fullName>
    </submittedName>
</protein>
<keyword evidence="1" id="KW-0479">Metal-binding</keyword>
<dbReference type="Proteomes" id="UP000182146">
    <property type="component" value="Unassembled WGS sequence"/>
</dbReference>
<dbReference type="OrthoDB" id="5430146at2"/>
<evidence type="ECO:0000313" key="3">
    <source>
        <dbReference type="Proteomes" id="UP000182146"/>
    </source>
</evidence>
<dbReference type="InterPro" id="IPR006311">
    <property type="entry name" value="TAT_signal"/>
</dbReference>
<proteinExistence type="predicted"/>
<dbReference type="EMBL" id="FNGU01000012">
    <property type="protein sequence ID" value="SDM88925.1"/>
    <property type="molecule type" value="Genomic_DNA"/>
</dbReference>
<organism evidence="2 3">
    <name type="scientific">Geoalkalibacter ferrihydriticus</name>
    <dbReference type="NCBI Taxonomy" id="392333"/>
    <lineage>
        <taxon>Bacteria</taxon>
        <taxon>Pseudomonadati</taxon>
        <taxon>Thermodesulfobacteriota</taxon>
        <taxon>Desulfuromonadia</taxon>
        <taxon>Desulfuromonadales</taxon>
        <taxon>Geoalkalibacteraceae</taxon>
        <taxon>Geoalkalibacter</taxon>
    </lineage>
</organism>
<gene>
    <name evidence="2" type="ORF">SAMN05660860_03338</name>
</gene>
<dbReference type="Pfam" id="PF09719">
    <property type="entry name" value="C_GCAxxG_C_C"/>
    <property type="match status" value="1"/>
</dbReference>
<dbReference type="PROSITE" id="PS51318">
    <property type="entry name" value="TAT"/>
    <property type="match status" value="1"/>
</dbReference>
<name>A0A1G9WXW5_9BACT</name>
<dbReference type="RefSeq" id="WP_052446525.1">
    <property type="nucleotide sequence ID" value="NZ_FNGU01000012.1"/>
</dbReference>
<reference evidence="2 3" key="1">
    <citation type="submission" date="2016-10" db="EMBL/GenBank/DDBJ databases">
        <authorList>
            <person name="de Groot N.N."/>
        </authorList>
    </citation>
    <scope>NUCLEOTIDE SEQUENCE [LARGE SCALE GENOMIC DNA]</scope>
    <source>
        <strain evidence="2 3">DSM 17813</strain>
    </source>
</reference>
<dbReference type="AlphaFoldDB" id="A0A1G9WXW5"/>
<dbReference type="STRING" id="392333.SAMN05660860_03338"/>
<dbReference type="GO" id="GO:0051536">
    <property type="term" value="F:iron-sulfur cluster binding"/>
    <property type="evidence" value="ECO:0007669"/>
    <property type="project" value="UniProtKB-KW"/>
</dbReference>
<sequence length="279" mass="29959">MDKDRRKVLGMAGCMAAAGVLGTGAFKLVGAQDGKKEDVKARPPVKLDSKGKVLHEPLPYVALDPDKALELGYSNKLIGDCMYGVFSTIVEMLGDKVGGPYLTYPTSVTRFGAGGIVGWGATCGSVQGAAMAIYLVSPNPTPIIDEVLNYYQYSMLPDLRPPNAAMDIKPSRADSTLCHVSISHWTKASGAQTFSRERVERCAQLAANLTKKTVEALNAQLAGSFKGDFPIPEEVLACRACHDMGGAMENTRGKMNCMTCHSGHDEMKPNIYEKPPVKL</sequence>
<evidence type="ECO:0000256" key="1">
    <source>
        <dbReference type="ARBA" id="ARBA00023014"/>
    </source>
</evidence>
<dbReference type="InterPro" id="IPR010181">
    <property type="entry name" value="CGCAxxGCC_motif"/>
</dbReference>
<dbReference type="SUPFAM" id="SSF48695">
    <property type="entry name" value="Multiheme cytochromes"/>
    <property type="match status" value="1"/>
</dbReference>
<keyword evidence="1" id="KW-0411">Iron-sulfur</keyword>
<evidence type="ECO:0000313" key="2">
    <source>
        <dbReference type="EMBL" id="SDM88925.1"/>
    </source>
</evidence>
<accession>A0A1G9WXW5</accession>
<dbReference type="InterPro" id="IPR036280">
    <property type="entry name" value="Multihaem_cyt_sf"/>
</dbReference>
<keyword evidence="1" id="KW-0408">Iron</keyword>